<dbReference type="InterPro" id="IPR033121">
    <property type="entry name" value="PEPTIDASE_A1"/>
</dbReference>
<protein>
    <submittedName>
        <fullName evidence="7">Aspartic peptidase domain-containing protein</fullName>
    </submittedName>
</protein>
<feature type="chain" id="PRO_5041296174" evidence="5">
    <location>
        <begin position="19"/>
        <end position="424"/>
    </location>
</feature>
<feature type="domain" description="Peptidase A1" evidence="6">
    <location>
        <begin position="56"/>
        <end position="405"/>
    </location>
</feature>
<dbReference type="PROSITE" id="PS00141">
    <property type="entry name" value="ASP_PROTEASE"/>
    <property type="match status" value="1"/>
</dbReference>
<dbReference type="InterPro" id="IPR001461">
    <property type="entry name" value="Aspartic_peptidase_A1"/>
</dbReference>
<sequence>MKNLTSLAFHASIALAAALIRGGPTSNTETPSVRRSAEAVEVELTNWIRGKTDLQWQGTITVGTPPQKFNVIFDTGSSALLLPRSNCTTCGPHNLFDSSKSSTFSSQPGVHVTPQFGTGSDTIPLVEPQGANCSVVTDTVSVGGLHSLNQQFLLCEYGGGLAGQPADGIVGLGPAKTSTWDGEDSYETPYWRLVNSNNLSSSEFGISYLPGERTGSVITIGGTDPARYQNDTNTVPLNPELSILREGWVIDVRSVYVGVDELKSTNRSQPLNPGVSLLDTGTAFILVPDRQTAEDLYAQISEEIQPLDALGSWGCGCETLDRVAKEVTFEVGRDGLAANLTVPARFFNLGEYPGQPGVCQALYLHPPAGPARDPLHQLPAWVFGSPLLKSYYTVWDAERMVMGFSEPALQPSDHCGGGKGESPQ</sequence>
<dbReference type="Proteomes" id="UP001172101">
    <property type="component" value="Unassembled WGS sequence"/>
</dbReference>
<evidence type="ECO:0000313" key="8">
    <source>
        <dbReference type="Proteomes" id="UP001172101"/>
    </source>
</evidence>
<dbReference type="Gene3D" id="2.40.70.10">
    <property type="entry name" value="Acid Proteases"/>
    <property type="match status" value="2"/>
</dbReference>
<reference evidence="7" key="1">
    <citation type="submission" date="2023-06" db="EMBL/GenBank/DDBJ databases">
        <title>Genome-scale phylogeny and comparative genomics of the fungal order Sordariales.</title>
        <authorList>
            <consortium name="Lawrence Berkeley National Laboratory"/>
            <person name="Hensen N."/>
            <person name="Bonometti L."/>
            <person name="Westerberg I."/>
            <person name="Brannstrom I.O."/>
            <person name="Guillou S."/>
            <person name="Cros-Aarteil S."/>
            <person name="Calhoun S."/>
            <person name="Haridas S."/>
            <person name="Kuo A."/>
            <person name="Mondo S."/>
            <person name="Pangilinan J."/>
            <person name="Riley R."/>
            <person name="LaButti K."/>
            <person name="Andreopoulos B."/>
            <person name="Lipzen A."/>
            <person name="Chen C."/>
            <person name="Yanf M."/>
            <person name="Daum C."/>
            <person name="Ng V."/>
            <person name="Clum A."/>
            <person name="Steindorff A."/>
            <person name="Ohm R."/>
            <person name="Martin F."/>
            <person name="Silar P."/>
            <person name="Natvig D."/>
            <person name="Lalanne C."/>
            <person name="Gautier V."/>
            <person name="Ament-velasquez S.L."/>
            <person name="Kruys A."/>
            <person name="Hutchinson M.I."/>
            <person name="Powell A.J."/>
            <person name="Barry K."/>
            <person name="Miller A.N."/>
            <person name="Grigoriev I.V."/>
            <person name="Debuchy R."/>
            <person name="Gladieux P."/>
            <person name="Thoren M.H."/>
            <person name="Johannesson H."/>
        </authorList>
    </citation>
    <scope>NUCLEOTIDE SEQUENCE</scope>
    <source>
        <strain evidence="7">SMH2392-1A</strain>
    </source>
</reference>
<dbReference type="PANTHER" id="PTHR47966:SF51">
    <property type="entry name" value="BETA-SITE APP-CLEAVING ENZYME, ISOFORM A-RELATED"/>
    <property type="match status" value="1"/>
</dbReference>
<accession>A0AA40DW62</accession>
<comment type="caution">
    <text evidence="7">The sequence shown here is derived from an EMBL/GenBank/DDBJ whole genome shotgun (WGS) entry which is preliminary data.</text>
</comment>
<dbReference type="SUPFAM" id="SSF50630">
    <property type="entry name" value="Acid proteases"/>
    <property type="match status" value="1"/>
</dbReference>
<dbReference type="CDD" id="cd05471">
    <property type="entry name" value="pepsin_like"/>
    <property type="match status" value="1"/>
</dbReference>
<dbReference type="EMBL" id="JAUIRO010000005">
    <property type="protein sequence ID" value="KAK0713973.1"/>
    <property type="molecule type" value="Genomic_DNA"/>
</dbReference>
<feature type="active site" evidence="3">
    <location>
        <position position="74"/>
    </location>
</feature>
<feature type="signal peptide" evidence="5">
    <location>
        <begin position="1"/>
        <end position="18"/>
    </location>
</feature>
<dbReference type="InterPro" id="IPR021109">
    <property type="entry name" value="Peptidase_aspartic_dom_sf"/>
</dbReference>
<dbReference type="Pfam" id="PF00026">
    <property type="entry name" value="Asp"/>
    <property type="match status" value="1"/>
</dbReference>
<dbReference type="GeneID" id="85323470"/>
<dbReference type="GO" id="GO:0000324">
    <property type="term" value="C:fungal-type vacuole"/>
    <property type="evidence" value="ECO:0007669"/>
    <property type="project" value="TreeGrafter"/>
</dbReference>
<evidence type="ECO:0000256" key="4">
    <source>
        <dbReference type="RuleBase" id="RU000454"/>
    </source>
</evidence>
<dbReference type="PRINTS" id="PR00792">
    <property type="entry name" value="PEPSIN"/>
</dbReference>
<keyword evidence="4" id="KW-0378">Hydrolase</keyword>
<gene>
    <name evidence="7" type="ORF">B0T26DRAFT_678245</name>
</gene>
<keyword evidence="4" id="KW-0645">Protease</keyword>
<dbReference type="AlphaFoldDB" id="A0AA40DW62"/>
<keyword evidence="8" id="KW-1185">Reference proteome</keyword>
<keyword evidence="5" id="KW-0732">Signal</keyword>
<evidence type="ECO:0000256" key="2">
    <source>
        <dbReference type="ARBA" id="ARBA00022750"/>
    </source>
</evidence>
<comment type="similarity">
    <text evidence="1 4">Belongs to the peptidase A1 family.</text>
</comment>
<evidence type="ECO:0000256" key="3">
    <source>
        <dbReference type="PIRSR" id="PIRSR601461-1"/>
    </source>
</evidence>
<evidence type="ECO:0000313" key="7">
    <source>
        <dbReference type="EMBL" id="KAK0713973.1"/>
    </source>
</evidence>
<dbReference type="GO" id="GO:0004190">
    <property type="term" value="F:aspartic-type endopeptidase activity"/>
    <property type="evidence" value="ECO:0007669"/>
    <property type="project" value="UniProtKB-KW"/>
</dbReference>
<organism evidence="7 8">
    <name type="scientific">Lasiosphaeria miniovina</name>
    <dbReference type="NCBI Taxonomy" id="1954250"/>
    <lineage>
        <taxon>Eukaryota</taxon>
        <taxon>Fungi</taxon>
        <taxon>Dikarya</taxon>
        <taxon>Ascomycota</taxon>
        <taxon>Pezizomycotina</taxon>
        <taxon>Sordariomycetes</taxon>
        <taxon>Sordariomycetidae</taxon>
        <taxon>Sordariales</taxon>
        <taxon>Lasiosphaeriaceae</taxon>
        <taxon>Lasiosphaeria</taxon>
    </lineage>
</organism>
<keyword evidence="2 4" id="KW-0064">Aspartyl protease</keyword>
<feature type="active site" evidence="3">
    <location>
        <position position="279"/>
    </location>
</feature>
<evidence type="ECO:0000259" key="6">
    <source>
        <dbReference type="PROSITE" id="PS51767"/>
    </source>
</evidence>
<dbReference type="RefSeq" id="XP_060295295.1">
    <property type="nucleotide sequence ID" value="XM_060440200.1"/>
</dbReference>
<evidence type="ECO:0000256" key="1">
    <source>
        <dbReference type="ARBA" id="ARBA00007447"/>
    </source>
</evidence>
<dbReference type="InterPro" id="IPR001969">
    <property type="entry name" value="Aspartic_peptidase_AS"/>
</dbReference>
<dbReference type="PROSITE" id="PS51767">
    <property type="entry name" value="PEPTIDASE_A1"/>
    <property type="match status" value="1"/>
</dbReference>
<dbReference type="PANTHER" id="PTHR47966">
    <property type="entry name" value="BETA-SITE APP-CLEAVING ENZYME, ISOFORM A-RELATED"/>
    <property type="match status" value="1"/>
</dbReference>
<dbReference type="GO" id="GO:0006508">
    <property type="term" value="P:proteolysis"/>
    <property type="evidence" value="ECO:0007669"/>
    <property type="project" value="UniProtKB-KW"/>
</dbReference>
<evidence type="ECO:0000256" key="5">
    <source>
        <dbReference type="SAM" id="SignalP"/>
    </source>
</evidence>
<dbReference type="InterPro" id="IPR034164">
    <property type="entry name" value="Pepsin-like_dom"/>
</dbReference>
<proteinExistence type="inferred from homology"/>
<name>A0AA40DW62_9PEZI</name>